<feature type="non-terminal residue" evidence="1">
    <location>
        <position position="1"/>
    </location>
</feature>
<organism evidence="1">
    <name type="scientific">Tanacetum cinerariifolium</name>
    <name type="common">Dalmatian daisy</name>
    <name type="synonym">Chrysanthemum cinerariifolium</name>
    <dbReference type="NCBI Taxonomy" id="118510"/>
    <lineage>
        <taxon>Eukaryota</taxon>
        <taxon>Viridiplantae</taxon>
        <taxon>Streptophyta</taxon>
        <taxon>Embryophyta</taxon>
        <taxon>Tracheophyta</taxon>
        <taxon>Spermatophyta</taxon>
        <taxon>Magnoliopsida</taxon>
        <taxon>eudicotyledons</taxon>
        <taxon>Gunneridae</taxon>
        <taxon>Pentapetalae</taxon>
        <taxon>asterids</taxon>
        <taxon>campanulids</taxon>
        <taxon>Asterales</taxon>
        <taxon>Asteraceae</taxon>
        <taxon>Asteroideae</taxon>
        <taxon>Anthemideae</taxon>
        <taxon>Anthemidinae</taxon>
        <taxon>Tanacetum</taxon>
    </lineage>
</organism>
<dbReference type="AlphaFoldDB" id="A0A699SYJ5"/>
<accession>A0A699SYJ5</accession>
<gene>
    <name evidence="1" type="ORF">Tci_875184</name>
</gene>
<evidence type="ECO:0000313" key="1">
    <source>
        <dbReference type="EMBL" id="GFD03215.1"/>
    </source>
</evidence>
<reference evidence="1" key="1">
    <citation type="journal article" date="2019" name="Sci. Rep.">
        <title>Draft genome of Tanacetum cinerariifolium, the natural source of mosquito coil.</title>
        <authorList>
            <person name="Yamashiro T."/>
            <person name="Shiraishi A."/>
            <person name="Satake H."/>
            <person name="Nakayama K."/>
        </authorList>
    </citation>
    <scope>NUCLEOTIDE SEQUENCE</scope>
</reference>
<sequence length="94" mass="10247">QKVVEEVVEDINTTKLIVDVAQVNVVGEVNVASIATTVSAATTITTEDDTLAKALAELKASKPKAKEPKKKDQIRIDEEAALKLQAEFEEEQRL</sequence>
<dbReference type="EMBL" id="BKCJ011203399">
    <property type="protein sequence ID" value="GFD03215.1"/>
    <property type="molecule type" value="Genomic_DNA"/>
</dbReference>
<proteinExistence type="predicted"/>
<comment type="caution">
    <text evidence="1">The sequence shown here is derived from an EMBL/GenBank/DDBJ whole genome shotgun (WGS) entry which is preliminary data.</text>
</comment>
<protein>
    <submittedName>
        <fullName evidence="1">Uncharacterized protein</fullName>
    </submittedName>
</protein>
<feature type="non-terminal residue" evidence="1">
    <location>
        <position position="94"/>
    </location>
</feature>
<name>A0A699SYJ5_TANCI</name>